<dbReference type="AlphaFoldDB" id="A0A7S1F6Q8"/>
<sequence length="130" mass="14870">MKLQMLLKDQLANGMSSLSHANGPIITIIKLFFTPPILYVILAFVGLGILSTLITIYGPIILPYFYPLFDVIAQIGRFFVSVFSGINWTVRRISYPIKEQMFKFSDKIDVCCNPWRKKAMARVDVPTFQF</sequence>
<keyword evidence="1" id="KW-0812">Transmembrane</keyword>
<gene>
    <name evidence="2" type="ORF">NSCI0253_LOCUS22618</name>
</gene>
<feature type="transmembrane region" description="Helical" evidence="1">
    <location>
        <begin position="37"/>
        <end position="65"/>
    </location>
</feature>
<feature type="transmembrane region" description="Helical" evidence="1">
    <location>
        <begin position="71"/>
        <end position="90"/>
    </location>
</feature>
<proteinExistence type="predicted"/>
<keyword evidence="1" id="KW-0472">Membrane</keyword>
<dbReference type="EMBL" id="HBFQ01032125">
    <property type="protein sequence ID" value="CAD8848268.1"/>
    <property type="molecule type" value="Transcribed_RNA"/>
</dbReference>
<keyword evidence="1" id="KW-1133">Transmembrane helix</keyword>
<evidence type="ECO:0000256" key="1">
    <source>
        <dbReference type="SAM" id="Phobius"/>
    </source>
</evidence>
<organism evidence="2">
    <name type="scientific">Noctiluca scintillans</name>
    <name type="common">Sea sparkle</name>
    <name type="synonym">Red tide dinoflagellate</name>
    <dbReference type="NCBI Taxonomy" id="2966"/>
    <lineage>
        <taxon>Eukaryota</taxon>
        <taxon>Sar</taxon>
        <taxon>Alveolata</taxon>
        <taxon>Dinophyceae</taxon>
        <taxon>Noctilucales</taxon>
        <taxon>Noctilucaceae</taxon>
        <taxon>Noctiluca</taxon>
    </lineage>
</organism>
<evidence type="ECO:0000313" key="2">
    <source>
        <dbReference type="EMBL" id="CAD8848268.1"/>
    </source>
</evidence>
<accession>A0A7S1F6Q8</accession>
<name>A0A7S1F6Q8_NOCSC</name>
<protein>
    <submittedName>
        <fullName evidence="2">Uncharacterized protein</fullName>
    </submittedName>
</protein>
<reference evidence="2" key="1">
    <citation type="submission" date="2021-01" db="EMBL/GenBank/DDBJ databases">
        <authorList>
            <person name="Corre E."/>
            <person name="Pelletier E."/>
            <person name="Niang G."/>
            <person name="Scheremetjew M."/>
            <person name="Finn R."/>
            <person name="Kale V."/>
            <person name="Holt S."/>
            <person name="Cochrane G."/>
            <person name="Meng A."/>
            <person name="Brown T."/>
            <person name="Cohen L."/>
        </authorList>
    </citation>
    <scope>NUCLEOTIDE SEQUENCE</scope>
</reference>